<comment type="caution">
    <text evidence="1">The sequence shown here is derived from an EMBL/GenBank/DDBJ whole genome shotgun (WGS) entry which is preliminary data.</text>
</comment>
<keyword evidence="2" id="KW-1185">Reference proteome</keyword>
<name>A0A232ERK2_9HYME</name>
<evidence type="ECO:0000313" key="2">
    <source>
        <dbReference type="Proteomes" id="UP000215335"/>
    </source>
</evidence>
<dbReference type="Gene3D" id="2.60.40.1180">
    <property type="entry name" value="Golgi alpha-mannosidase II"/>
    <property type="match status" value="1"/>
</dbReference>
<accession>A0A232ERK2</accession>
<dbReference type="SUPFAM" id="SSF51011">
    <property type="entry name" value="Glycosyl hydrolase domain"/>
    <property type="match status" value="1"/>
</dbReference>
<gene>
    <name evidence="1" type="ORF">TSAR_005915</name>
</gene>
<dbReference type="InterPro" id="IPR013780">
    <property type="entry name" value="Glyco_hydro_b"/>
</dbReference>
<sequence>MLSQSRSPWDWCPPALAATSQPSRFVAINTDNIDLKQQLMVCLPAGVNCDIISGELRKNREII</sequence>
<evidence type="ECO:0000313" key="1">
    <source>
        <dbReference type="EMBL" id="OXU20961.1"/>
    </source>
</evidence>
<dbReference type="AlphaFoldDB" id="A0A232ERK2"/>
<protein>
    <submittedName>
        <fullName evidence="1">Uncharacterized protein</fullName>
    </submittedName>
</protein>
<dbReference type="EMBL" id="NNAY01002600">
    <property type="protein sequence ID" value="OXU20961.1"/>
    <property type="molecule type" value="Genomic_DNA"/>
</dbReference>
<dbReference type="Proteomes" id="UP000215335">
    <property type="component" value="Unassembled WGS sequence"/>
</dbReference>
<proteinExistence type="predicted"/>
<organism evidence="1 2">
    <name type="scientific">Trichomalopsis sarcophagae</name>
    <dbReference type="NCBI Taxonomy" id="543379"/>
    <lineage>
        <taxon>Eukaryota</taxon>
        <taxon>Metazoa</taxon>
        <taxon>Ecdysozoa</taxon>
        <taxon>Arthropoda</taxon>
        <taxon>Hexapoda</taxon>
        <taxon>Insecta</taxon>
        <taxon>Pterygota</taxon>
        <taxon>Neoptera</taxon>
        <taxon>Endopterygota</taxon>
        <taxon>Hymenoptera</taxon>
        <taxon>Apocrita</taxon>
        <taxon>Proctotrupomorpha</taxon>
        <taxon>Chalcidoidea</taxon>
        <taxon>Pteromalidae</taxon>
        <taxon>Pteromalinae</taxon>
        <taxon>Trichomalopsis</taxon>
    </lineage>
</organism>
<reference evidence="1 2" key="1">
    <citation type="journal article" date="2017" name="Curr. Biol.">
        <title>The Evolution of Venom by Co-option of Single-Copy Genes.</title>
        <authorList>
            <person name="Martinson E.O."/>
            <person name="Mrinalini"/>
            <person name="Kelkar Y.D."/>
            <person name="Chang C.H."/>
            <person name="Werren J.H."/>
        </authorList>
    </citation>
    <scope>NUCLEOTIDE SEQUENCE [LARGE SCALE GENOMIC DNA]</scope>
    <source>
        <strain evidence="1 2">Alberta</strain>
        <tissue evidence="1">Whole body</tissue>
    </source>
</reference>